<protein>
    <submittedName>
        <fullName evidence="1">Uncharacterized protein</fullName>
    </submittedName>
</protein>
<gene>
    <name evidence="1" type="ORF">SDC9_143566</name>
</gene>
<dbReference type="AntiFam" id="ANF00076">
    <property type="entry name" value="Shadow ORF (opposite copA)"/>
</dbReference>
<evidence type="ECO:0000313" key="1">
    <source>
        <dbReference type="EMBL" id="MPM96403.1"/>
    </source>
</evidence>
<accession>A0A645E6G8</accession>
<comment type="caution">
    <text evidence="1">The sequence shown here is derived from an EMBL/GenBank/DDBJ whole genome shotgun (WGS) entry which is preliminary data.</text>
</comment>
<sequence length="104" mass="10911">MGCLDCMDDASQGRVVGGSRHLEFQHAGLVDGAGENRIASRLVHRNALAGDRRLVDGTAAGGHSSIQRDAGTRLDPHLCPDDNLVGRRLPPATVALANLCGFRG</sequence>
<reference evidence="1" key="1">
    <citation type="submission" date="2019-08" db="EMBL/GenBank/DDBJ databases">
        <authorList>
            <person name="Kucharzyk K."/>
            <person name="Murdoch R.W."/>
            <person name="Higgins S."/>
            <person name="Loffler F."/>
        </authorList>
    </citation>
    <scope>NUCLEOTIDE SEQUENCE</scope>
</reference>
<name>A0A645E6G8_9ZZZZ</name>
<proteinExistence type="predicted"/>
<dbReference type="AlphaFoldDB" id="A0A645E6G8"/>
<dbReference type="EMBL" id="VSSQ01042786">
    <property type="protein sequence ID" value="MPM96403.1"/>
    <property type="molecule type" value="Genomic_DNA"/>
</dbReference>
<organism evidence="1">
    <name type="scientific">bioreactor metagenome</name>
    <dbReference type="NCBI Taxonomy" id="1076179"/>
    <lineage>
        <taxon>unclassified sequences</taxon>
        <taxon>metagenomes</taxon>
        <taxon>ecological metagenomes</taxon>
    </lineage>
</organism>